<gene>
    <name evidence="2" type="ORF">RND81_11G082000</name>
</gene>
<name>A0AAW1HIE8_SAPOF</name>
<sequence length="127" mass="14587">MVEQLAAGRRRGDDTTLQHQKLDQATLLFDKAREERLIEATEHSTIRQKIVSLETELSKARELENNLSRSLQVRDESLSILEAQVKDAEKTLAELEATPVITDEEETLLQEQRMQLEAMRDSLDIDQ</sequence>
<organism evidence="2 3">
    <name type="scientific">Saponaria officinalis</name>
    <name type="common">Common soapwort</name>
    <name type="synonym">Lychnis saponaria</name>
    <dbReference type="NCBI Taxonomy" id="3572"/>
    <lineage>
        <taxon>Eukaryota</taxon>
        <taxon>Viridiplantae</taxon>
        <taxon>Streptophyta</taxon>
        <taxon>Embryophyta</taxon>
        <taxon>Tracheophyta</taxon>
        <taxon>Spermatophyta</taxon>
        <taxon>Magnoliopsida</taxon>
        <taxon>eudicotyledons</taxon>
        <taxon>Gunneridae</taxon>
        <taxon>Pentapetalae</taxon>
        <taxon>Caryophyllales</taxon>
        <taxon>Caryophyllaceae</taxon>
        <taxon>Caryophylleae</taxon>
        <taxon>Saponaria</taxon>
    </lineage>
</organism>
<comment type="caution">
    <text evidence="2">The sequence shown here is derived from an EMBL/GenBank/DDBJ whole genome shotgun (WGS) entry which is preliminary data.</text>
</comment>
<accession>A0AAW1HIE8</accession>
<protein>
    <submittedName>
        <fullName evidence="2">Uncharacterized protein</fullName>
    </submittedName>
</protein>
<keyword evidence="3" id="KW-1185">Reference proteome</keyword>
<feature type="coiled-coil region" evidence="1">
    <location>
        <begin position="50"/>
        <end position="98"/>
    </location>
</feature>
<dbReference type="Proteomes" id="UP001443914">
    <property type="component" value="Unassembled WGS sequence"/>
</dbReference>
<evidence type="ECO:0000256" key="1">
    <source>
        <dbReference type="SAM" id="Coils"/>
    </source>
</evidence>
<keyword evidence="1" id="KW-0175">Coiled coil</keyword>
<dbReference type="AlphaFoldDB" id="A0AAW1HIE8"/>
<evidence type="ECO:0000313" key="2">
    <source>
        <dbReference type="EMBL" id="KAK9676511.1"/>
    </source>
</evidence>
<proteinExistence type="predicted"/>
<dbReference type="EMBL" id="JBDFQZ010000011">
    <property type="protein sequence ID" value="KAK9676511.1"/>
    <property type="molecule type" value="Genomic_DNA"/>
</dbReference>
<evidence type="ECO:0000313" key="3">
    <source>
        <dbReference type="Proteomes" id="UP001443914"/>
    </source>
</evidence>
<reference evidence="2" key="1">
    <citation type="submission" date="2024-03" db="EMBL/GenBank/DDBJ databases">
        <title>WGS assembly of Saponaria officinalis var. Norfolk2.</title>
        <authorList>
            <person name="Jenkins J."/>
            <person name="Shu S."/>
            <person name="Grimwood J."/>
            <person name="Barry K."/>
            <person name="Goodstein D."/>
            <person name="Schmutz J."/>
            <person name="Leebens-Mack J."/>
            <person name="Osbourn A."/>
        </authorList>
    </citation>
    <scope>NUCLEOTIDE SEQUENCE [LARGE SCALE GENOMIC DNA]</scope>
    <source>
        <strain evidence="2">JIC</strain>
    </source>
</reference>